<evidence type="ECO:0000313" key="9">
    <source>
        <dbReference type="Proteomes" id="UP001320159"/>
    </source>
</evidence>
<dbReference type="InterPro" id="IPR028281">
    <property type="entry name" value="Sirohaem_synthase_central"/>
</dbReference>
<proteinExistence type="predicted"/>
<dbReference type="AlphaFoldDB" id="A0AAP2W7C2"/>
<evidence type="ECO:0000256" key="4">
    <source>
        <dbReference type="ARBA" id="ARBA00023027"/>
    </source>
</evidence>
<reference evidence="8 9" key="1">
    <citation type="submission" date="2017-11" db="EMBL/GenBank/DDBJ databases">
        <title>Isolation and Characterization of Family Methanocellaceae Species from Potential Methane Hydrate Area Offshore Southwestern Taiwan.</title>
        <authorList>
            <person name="Zhang W.-L."/>
            <person name="Chen W.-C."/>
            <person name="Lai M.-C."/>
            <person name="Chen S.-C."/>
        </authorList>
    </citation>
    <scope>NUCLEOTIDE SEQUENCE [LARGE SCALE GENOMIC DNA]</scope>
    <source>
        <strain evidence="8 9">CWC-04</strain>
    </source>
</reference>
<dbReference type="Pfam" id="PF14824">
    <property type="entry name" value="Sirohm_synth_M"/>
    <property type="match status" value="1"/>
</dbReference>
<evidence type="ECO:0000259" key="7">
    <source>
        <dbReference type="Pfam" id="PF14824"/>
    </source>
</evidence>
<dbReference type="RefSeq" id="WP_230743252.1">
    <property type="nucleotide sequence ID" value="NZ_PGCK01000016.1"/>
</dbReference>
<evidence type="ECO:0000256" key="1">
    <source>
        <dbReference type="ARBA" id="ARBA00005010"/>
    </source>
</evidence>
<keyword evidence="3" id="KW-0560">Oxidoreductase</keyword>
<sequence>MGTIIPLFIDLEGRNIIVFGGGGVGERKARLFSAGNVRVISAHFTQGLEKMGQDGIIKLERRSIVPEDVPGIIGGAFLVIAATSDKALNDDIKNIAEKSGVMVNNATGESGIIVPSVLTRGDITIGISTGGKSPGMSRYIRETLEDVINEDHAAMVRLQDSVRESLKSMVPDQKERERLLWKILEDREIWDALSVSYDKALDMAMELIKGSLRSGRT</sequence>
<dbReference type="NCBIfam" id="TIGR01470">
    <property type="entry name" value="cysG_Nterm"/>
    <property type="match status" value="1"/>
</dbReference>
<gene>
    <name evidence="8" type="ORF">CUJ83_14765</name>
</gene>
<comment type="caution">
    <text evidence="8">The sequence shown here is derived from an EMBL/GenBank/DDBJ whole genome shotgun (WGS) entry which is preliminary data.</text>
</comment>
<dbReference type="PANTHER" id="PTHR35330:SF1">
    <property type="entry name" value="SIROHEME BIOSYNTHESIS PROTEIN MET8"/>
    <property type="match status" value="1"/>
</dbReference>
<dbReference type="EMBL" id="PGCK01000016">
    <property type="protein sequence ID" value="MCD1296262.1"/>
    <property type="molecule type" value="Genomic_DNA"/>
</dbReference>
<comment type="catalytic activity">
    <reaction evidence="6">
        <text>precorrin-2 + NAD(+) = sirohydrochlorin + NADH + 2 H(+)</text>
        <dbReference type="Rhea" id="RHEA:15613"/>
        <dbReference type="ChEBI" id="CHEBI:15378"/>
        <dbReference type="ChEBI" id="CHEBI:57540"/>
        <dbReference type="ChEBI" id="CHEBI:57945"/>
        <dbReference type="ChEBI" id="CHEBI:58351"/>
        <dbReference type="ChEBI" id="CHEBI:58827"/>
        <dbReference type="EC" id="1.3.1.76"/>
    </reaction>
</comment>
<name>A0AAP2W7C2_9EURY</name>
<dbReference type="GO" id="GO:0004325">
    <property type="term" value="F:ferrochelatase activity"/>
    <property type="evidence" value="ECO:0007669"/>
    <property type="project" value="InterPro"/>
</dbReference>
<dbReference type="SUPFAM" id="SSF75615">
    <property type="entry name" value="Siroheme synthase middle domains-like"/>
    <property type="match status" value="1"/>
</dbReference>
<dbReference type="Gene3D" id="3.30.160.110">
    <property type="entry name" value="Siroheme synthase, domain 2"/>
    <property type="match status" value="1"/>
</dbReference>
<dbReference type="SUPFAM" id="SSF51735">
    <property type="entry name" value="NAD(P)-binding Rossmann-fold domains"/>
    <property type="match status" value="1"/>
</dbReference>
<dbReference type="Pfam" id="PF13241">
    <property type="entry name" value="NAD_binding_7"/>
    <property type="match status" value="1"/>
</dbReference>
<dbReference type="InterPro" id="IPR028161">
    <property type="entry name" value="Met8-like"/>
</dbReference>
<dbReference type="PANTHER" id="PTHR35330">
    <property type="entry name" value="SIROHEME BIOSYNTHESIS PROTEIN MET8"/>
    <property type="match status" value="1"/>
</dbReference>
<feature type="domain" description="Siroheme synthase central" evidence="7">
    <location>
        <begin position="120"/>
        <end position="146"/>
    </location>
</feature>
<evidence type="ECO:0000256" key="3">
    <source>
        <dbReference type="ARBA" id="ARBA00023002"/>
    </source>
</evidence>
<accession>A0AAP2W7C2</accession>
<keyword evidence="5" id="KW-0627">Porphyrin biosynthesis</keyword>
<dbReference type="GO" id="GO:0043115">
    <property type="term" value="F:precorrin-2 dehydrogenase activity"/>
    <property type="evidence" value="ECO:0007669"/>
    <property type="project" value="UniProtKB-EC"/>
</dbReference>
<dbReference type="InterPro" id="IPR036291">
    <property type="entry name" value="NAD(P)-bd_dom_sf"/>
</dbReference>
<dbReference type="InterPro" id="IPR006367">
    <property type="entry name" value="Sirohaem_synthase_N"/>
</dbReference>
<evidence type="ECO:0000256" key="5">
    <source>
        <dbReference type="ARBA" id="ARBA00023244"/>
    </source>
</evidence>
<keyword evidence="4" id="KW-0520">NAD</keyword>
<dbReference type="EC" id="1.3.1.76" evidence="2"/>
<keyword evidence="9" id="KW-1185">Reference proteome</keyword>
<evidence type="ECO:0000313" key="8">
    <source>
        <dbReference type="EMBL" id="MCD1296262.1"/>
    </source>
</evidence>
<evidence type="ECO:0000256" key="2">
    <source>
        <dbReference type="ARBA" id="ARBA00012400"/>
    </source>
</evidence>
<evidence type="ECO:0000256" key="6">
    <source>
        <dbReference type="ARBA" id="ARBA00047561"/>
    </source>
</evidence>
<dbReference type="Proteomes" id="UP001320159">
    <property type="component" value="Unassembled WGS sequence"/>
</dbReference>
<dbReference type="GO" id="GO:0019354">
    <property type="term" value="P:siroheme biosynthetic process"/>
    <property type="evidence" value="ECO:0007669"/>
    <property type="project" value="InterPro"/>
</dbReference>
<organism evidence="8 9">
    <name type="scientific">Methanooceanicella nereidis</name>
    <dbReference type="NCBI Taxonomy" id="2052831"/>
    <lineage>
        <taxon>Archaea</taxon>
        <taxon>Methanobacteriati</taxon>
        <taxon>Methanobacteriota</taxon>
        <taxon>Stenosarchaea group</taxon>
        <taxon>Methanomicrobia</taxon>
        <taxon>Methanocellales</taxon>
        <taxon>Methanocellaceae</taxon>
        <taxon>Methanooceanicella</taxon>
    </lineage>
</organism>
<protein>
    <recommendedName>
        <fullName evidence="2">precorrin-2 dehydrogenase</fullName>
        <ecNumber evidence="2">1.3.1.76</ecNumber>
    </recommendedName>
</protein>
<comment type="pathway">
    <text evidence="1">Porphyrin-containing compound metabolism; siroheme biosynthesis; sirohydrochlorin from precorrin-2: step 1/1.</text>
</comment>
<dbReference type="Gene3D" id="3.40.50.720">
    <property type="entry name" value="NAD(P)-binding Rossmann-like Domain"/>
    <property type="match status" value="1"/>
</dbReference>